<evidence type="ECO:0000313" key="1">
    <source>
        <dbReference type="EMBL" id="CAD8125972.1"/>
    </source>
</evidence>
<dbReference type="EMBL" id="CAJJDN010000163">
    <property type="protein sequence ID" value="CAD8125972.1"/>
    <property type="molecule type" value="Genomic_DNA"/>
</dbReference>
<name>A0A8S1RF93_9CILI</name>
<evidence type="ECO:0000313" key="2">
    <source>
        <dbReference type="Proteomes" id="UP000692954"/>
    </source>
</evidence>
<reference evidence="1" key="1">
    <citation type="submission" date="2021-01" db="EMBL/GenBank/DDBJ databases">
        <authorList>
            <consortium name="Genoscope - CEA"/>
            <person name="William W."/>
        </authorList>
    </citation>
    <scope>NUCLEOTIDE SEQUENCE</scope>
</reference>
<comment type="caution">
    <text evidence="1">The sequence shown here is derived from an EMBL/GenBank/DDBJ whole genome shotgun (WGS) entry which is preliminary data.</text>
</comment>
<sequence>MRNKKSRISLKNVGNYFRKYQLNQINRGKVEQRLQKFTR</sequence>
<dbReference type="Proteomes" id="UP000692954">
    <property type="component" value="Unassembled WGS sequence"/>
</dbReference>
<organism evidence="1 2">
    <name type="scientific">Paramecium sonneborni</name>
    <dbReference type="NCBI Taxonomy" id="65129"/>
    <lineage>
        <taxon>Eukaryota</taxon>
        <taxon>Sar</taxon>
        <taxon>Alveolata</taxon>
        <taxon>Ciliophora</taxon>
        <taxon>Intramacronucleata</taxon>
        <taxon>Oligohymenophorea</taxon>
        <taxon>Peniculida</taxon>
        <taxon>Parameciidae</taxon>
        <taxon>Paramecium</taxon>
    </lineage>
</organism>
<dbReference type="AlphaFoldDB" id="A0A8S1RF93"/>
<keyword evidence="2" id="KW-1185">Reference proteome</keyword>
<proteinExistence type="predicted"/>
<protein>
    <submittedName>
        <fullName evidence="1">Uncharacterized protein</fullName>
    </submittedName>
</protein>
<accession>A0A8S1RF93</accession>
<gene>
    <name evidence="1" type="ORF">PSON_ATCC_30995.1.T1630109</name>
</gene>